<dbReference type="Proteomes" id="UP001055879">
    <property type="component" value="Linkage Group LG05"/>
</dbReference>
<gene>
    <name evidence="1" type="ORF">L6452_16370</name>
</gene>
<reference evidence="2" key="1">
    <citation type="journal article" date="2022" name="Mol. Ecol. Resour.">
        <title>The genomes of chicory, endive, great burdock and yacon provide insights into Asteraceae palaeo-polyploidization history and plant inulin production.</title>
        <authorList>
            <person name="Fan W."/>
            <person name="Wang S."/>
            <person name="Wang H."/>
            <person name="Wang A."/>
            <person name="Jiang F."/>
            <person name="Liu H."/>
            <person name="Zhao H."/>
            <person name="Xu D."/>
            <person name="Zhang Y."/>
        </authorList>
    </citation>
    <scope>NUCLEOTIDE SEQUENCE [LARGE SCALE GENOMIC DNA]</scope>
    <source>
        <strain evidence="2">cv. Niubang</strain>
    </source>
</reference>
<protein>
    <submittedName>
        <fullName evidence="1">Uncharacterized protein</fullName>
    </submittedName>
</protein>
<proteinExistence type="predicted"/>
<name>A0ACB9C0K8_ARCLA</name>
<sequence length="207" mass="23050">MGMDGLRGTIFLGSCGFFKRQALLGTPSSVGSSNINQAKARHIGNKSIKSEDILALAHSVAGCRYEENTKWGLDIGDGFKHMNPILALTYAHRNIRPFWAIPIVIYEGYAFLSQFALLNSSSIFPKVSDPWFALHTLLFLVEFMSAGGGLVKWWNDQRMWLVLGVSSYPFAVIDWVFTSLGLSTIEFIVTSKVSDDVLRKRYDAGFV</sequence>
<reference evidence="1 2" key="2">
    <citation type="journal article" date="2022" name="Mol. Ecol. Resour.">
        <title>The genomes of chicory, endive, great burdock and yacon provide insights into Asteraceae paleo-polyploidization history and plant inulin production.</title>
        <authorList>
            <person name="Fan W."/>
            <person name="Wang S."/>
            <person name="Wang H."/>
            <person name="Wang A."/>
            <person name="Jiang F."/>
            <person name="Liu H."/>
            <person name="Zhao H."/>
            <person name="Xu D."/>
            <person name="Zhang Y."/>
        </authorList>
    </citation>
    <scope>NUCLEOTIDE SEQUENCE [LARGE SCALE GENOMIC DNA]</scope>
    <source>
        <strain evidence="2">cv. Niubang</strain>
    </source>
</reference>
<accession>A0ACB9C0K8</accession>
<evidence type="ECO:0000313" key="1">
    <source>
        <dbReference type="EMBL" id="KAI3727750.1"/>
    </source>
</evidence>
<keyword evidence="2" id="KW-1185">Reference proteome</keyword>
<dbReference type="EMBL" id="CM042051">
    <property type="protein sequence ID" value="KAI3727750.1"/>
    <property type="molecule type" value="Genomic_DNA"/>
</dbReference>
<organism evidence="1 2">
    <name type="scientific">Arctium lappa</name>
    <name type="common">Greater burdock</name>
    <name type="synonym">Lappa major</name>
    <dbReference type="NCBI Taxonomy" id="4217"/>
    <lineage>
        <taxon>Eukaryota</taxon>
        <taxon>Viridiplantae</taxon>
        <taxon>Streptophyta</taxon>
        <taxon>Embryophyta</taxon>
        <taxon>Tracheophyta</taxon>
        <taxon>Spermatophyta</taxon>
        <taxon>Magnoliopsida</taxon>
        <taxon>eudicotyledons</taxon>
        <taxon>Gunneridae</taxon>
        <taxon>Pentapetalae</taxon>
        <taxon>asterids</taxon>
        <taxon>campanulids</taxon>
        <taxon>Asterales</taxon>
        <taxon>Asteraceae</taxon>
        <taxon>Carduoideae</taxon>
        <taxon>Cardueae</taxon>
        <taxon>Arctiinae</taxon>
        <taxon>Arctium</taxon>
    </lineage>
</organism>
<comment type="caution">
    <text evidence="1">The sequence shown here is derived from an EMBL/GenBank/DDBJ whole genome shotgun (WGS) entry which is preliminary data.</text>
</comment>
<evidence type="ECO:0000313" key="2">
    <source>
        <dbReference type="Proteomes" id="UP001055879"/>
    </source>
</evidence>